<evidence type="ECO:0000256" key="3">
    <source>
        <dbReference type="PIRNR" id="PIRNR000858"/>
    </source>
</evidence>
<sequence>MLSRNDFEICSSVDEALRDLKSGVTITAGGFGLSGIPEAMIEWTRNQDHISDLTFIAVDAGDDTWGLGRLHEKKKISKQYLSYIGRCHVMEKAFLAGQIELHLIPQGSFAEKIRCSGVGIPGFYTRTGLNTLYAEGKLPTRYDSNAKAISFNRPPEFKSFKGKDYLLEEAFDIADFAWVKAWKADKMGNCIFKGTSFNYNRIVATAARITIVEAEEIVEVGDLAPESIHLPGLHVNRLFKGETWGKIEFLRTEDGDDQQQHPEKTVRDTIAQRAGKEFISGSSCNLGVGMPTLAARYAIQDGRHVYVQSENGILGVGGYPKKGEERCDWINAGKESIVPIPGASTFGSDISFGQIRGGHLDMTVLGALECSQYGDLANYMIPGKMVRGMGGAMDLVANPEQTRVLVVQTHCDKDGNPKIKAECDLPLTGASCVRTIVTELACFDVDEKGLTLRDHHPDTSVEEIKRKTGCGFQVAEGCGPWEV</sequence>
<feature type="active site" description="5-glutamyl coenzyme A thioester intermediate" evidence="4">
    <location>
        <position position="310"/>
    </location>
</feature>
<dbReference type="NCBIfam" id="TIGR02428">
    <property type="entry name" value="pcaJ_scoB_fam"/>
    <property type="match status" value="1"/>
</dbReference>
<dbReference type="Pfam" id="PF01144">
    <property type="entry name" value="CoA_trans"/>
    <property type="match status" value="2"/>
</dbReference>
<accession>A0A0F4GP16</accession>
<dbReference type="STRING" id="1047168.A0A0F4GP16"/>
<dbReference type="PIRSF" id="PIRSF000858">
    <property type="entry name" value="SCOT-t"/>
    <property type="match status" value="1"/>
</dbReference>
<dbReference type="PANTHER" id="PTHR13707">
    <property type="entry name" value="KETOACID-COENZYME A TRANSFERASE"/>
    <property type="match status" value="1"/>
</dbReference>
<dbReference type="InterPro" id="IPR014388">
    <property type="entry name" value="3-oxoacid_CoA-transferase"/>
</dbReference>
<gene>
    <name evidence="5" type="ORF">TI39_contig380g00030</name>
</gene>
<organism evidence="5 6">
    <name type="scientific">Zymoseptoria brevis</name>
    <dbReference type="NCBI Taxonomy" id="1047168"/>
    <lineage>
        <taxon>Eukaryota</taxon>
        <taxon>Fungi</taxon>
        <taxon>Dikarya</taxon>
        <taxon>Ascomycota</taxon>
        <taxon>Pezizomycotina</taxon>
        <taxon>Dothideomycetes</taxon>
        <taxon>Dothideomycetidae</taxon>
        <taxon>Mycosphaerellales</taxon>
        <taxon>Mycosphaerellaceae</taxon>
        <taxon>Zymoseptoria</taxon>
    </lineage>
</organism>
<dbReference type="Proteomes" id="UP000033647">
    <property type="component" value="Unassembled WGS sequence"/>
</dbReference>
<dbReference type="InterPro" id="IPR012792">
    <property type="entry name" value="3-oxoacid_CoA-transf_A"/>
</dbReference>
<comment type="function">
    <text evidence="3">Key enzyme for ketone body catabolism. Transfers the CoA moiety from succinate to acetoacetate. Formation of the enzyme-CoA intermediate proceeds via an unstable anhydride species formed between the carboxylate groups of the enzyme and substrate.</text>
</comment>
<dbReference type="InterPro" id="IPR004165">
    <property type="entry name" value="CoA_trans_fam_I"/>
</dbReference>
<dbReference type="Gene3D" id="3.40.1080.10">
    <property type="entry name" value="Glutaconate Coenzyme A-transferase"/>
    <property type="match status" value="2"/>
</dbReference>
<comment type="pathway">
    <text evidence="3">Ketone metabolism; succinyl-CoA degradation; acetoacetyl-CoA from succinyl-CoA: step 1/1.</text>
</comment>
<keyword evidence="2 3" id="KW-0808">Transferase</keyword>
<name>A0A0F4GP16_9PEZI</name>
<dbReference type="NCBIfam" id="TIGR02429">
    <property type="entry name" value="pcaI_scoA_fam"/>
    <property type="match status" value="1"/>
</dbReference>
<dbReference type="EC" id="2.8.3.5" evidence="3"/>
<proteinExistence type="inferred from homology"/>
<comment type="catalytic activity">
    <reaction evidence="3">
        <text>a 3-oxo acid + succinyl-CoA = a 3-oxoacyl-CoA + succinate</text>
        <dbReference type="Rhea" id="RHEA:24564"/>
        <dbReference type="ChEBI" id="CHEBI:30031"/>
        <dbReference type="ChEBI" id="CHEBI:35973"/>
        <dbReference type="ChEBI" id="CHEBI:57292"/>
        <dbReference type="ChEBI" id="CHEBI:90726"/>
        <dbReference type="EC" id="2.8.3.5"/>
    </reaction>
</comment>
<dbReference type="EMBL" id="LAFY01000372">
    <property type="protein sequence ID" value="KJX98963.1"/>
    <property type="molecule type" value="Genomic_DNA"/>
</dbReference>
<dbReference type="GO" id="GO:0046952">
    <property type="term" value="P:ketone body catabolic process"/>
    <property type="evidence" value="ECO:0007669"/>
    <property type="project" value="InterPro"/>
</dbReference>
<dbReference type="PANTHER" id="PTHR13707:SF60">
    <property type="entry name" value="ACETATE COA-TRANSFERASE SUBUNIT ALPHA"/>
    <property type="match status" value="1"/>
</dbReference>
<reference evidence="5 6" key="1">
    <citation type="submission" date="2015-03" db="EMBL/GenBank/DDBJ databases">
        <title>RNA-seq based gene annotation and comparative genomics of four Zymoseptoria species reveal species-specific pathogenicity related genes and transposable element activity.</title>
        <authorList>
            <person name="Grandaubert J."/>
            <person name="Bhattacharyya A."/>
            <person name="Stukenbrock E.H."/>
        </authorList>
    </citation>
    <scope>NUCLEOTIDE SEQUENCE [LARGE SCALE GENOMIC DNA]</scope>
    <source>
        <strain evidence="5 6">Zb18110</strain>
    </source>
</reference>
<dbReference type="AlphaFoldDB" id="A0A0F4GP16"/>
<dbReference type="SMART" id="SM00882">
    <property type="entry name" value="CoA_trans"/>
    <property type="match status" value="2"/>
</dbReference>
<evidence type="ECO:0000256" key="1">
    <source>
        <dbReference type="ARBA" id="ARBA00007154"/>
    </source>
</evidence>
<dbReference type="OrthoDB" id="1933379at2759"/>
<comment type="similarity">
    <text evidence="1 3">Belongs to the 3-oxoacid CoA-transferase family.</text>
</comment>
<dbReference type="SUPFAM" id="SSF100950">
    <property type="entry name" value="NagB/RpiA/CoA transferase-like"/>
    <property type="match status" value="2"/>
</dbReference>
<evidence type="ECO:0000313" key="5">
    <source>
        <dbReference type="EMBL" id="KJX98963.1"/>
    </source>
</evidence>
<evidence type="ECO:0000256" key="2">
    <source>
        <dbReference type="ARBA" id="ARBA00022679"/>
    </source>
</evidence>
<evidence type="ECO:0000313" key="6">
    <source>
        <dbReference type="Proteomes" id="UP000033647"/>
    </source>
</evidence>
<evidence type="ECO:0000256" key="4">
    <source>
        <dbReference type="PIRSR" id="PIRSR000858-1"/>
    </source>
</evidence>
<comment type="caution">
    <text evidence="5">The sequence shown here is derived from an EMBL/GenBank/DDBJ whole genome shotgun (WGS) entry which is preliminary data.</text>
</comment>
<dbReference type="UniPathway" id="UPA00929">
    <property type="reaction ID" value="UER00894"/>
</dbReference>
<keyword evidence="6" id="KW-1185">Reference proteome</keyword>
<dbReference type="InterPro" id="IPR012791">
    <property type="entry name" value="3-oxoacid_CoA-transf_B"/>
</dbReference>
<keyword evidence="3" id="KW-0496">Mitochondrion</keyword>
<dbReference type="InterPro" id="IPR037171">
    <property type="entry name" value="NagB/RpiA_transferase-like"/>
</dbReference>
<dbReference type="GO" id="GO:0008260">
    <property type="term" value="F:succinyl-CoA:3-oxo-acid CoA-transferase activity"/>
    <property type="evidence" value="ECO:0007669"/>
    <property type="project" value="UniProtKB-EC"/>
</dbReference>
<protein>
    <recommendedName>
        <fullName evidence="3">Succinyl-CoA:3-ketoacid-coenzyme A transferase</fullName>
        <ecNumber evidence="3">2.8.3.5</ecNumber>
    </recommendedName>
</protein>